<proteinExistence type="predicted"/>
<dbReference type="EMBL" id="CADCTQ010000173">
    <property type="protein sequence ID" value="CAA9250142.1"/>
    <property type="molecule type" value="Genomic_DNA"/>
</dbReference>
<gene>
    <name evidence="1" type="ORF">AVDCRST_MAG56-1882</name>
</gene>
<organism evidence="1">
    <name type="scientific">uncultured Cytophagales bacterium</name>
    <dbReference type="NCBI Taxonomy" id="158755"/>
    <lineage>
        <taxon>Bacteria</taxon>
        <taxon>Pseudomonadati</taxon>
        <taxon>Bacteroidota</taxon>
        <taxon>Sphingobacteriia</taxon>
        <taxon>Sphingobacteriales</taxon>
        <taxon>environmental samples</taxon>
    </lineage>
</organism>
<sequence length="59" mass="6557">MNTYFAVVTRQARALSSRSWLLASHSLFPRVMFAGRPVVRLSPGELHLSANIVFAAARK</sequence>
<name>A0A6J4IGZ6_9SPHI</name>
<protein>
    <submittedName>
        <fullName evidence="1">Uncharacterized protein</fullName>
    </submittedName>
</protein>
<evidence type="ECO:0000313" key="1">
    <source>
        <dbReference type="EMBL" id="CAA9250142.1"/>
    </source>
</evidence>
<accession>A0A6J4IGZ6</accession>
<dbReference type="AlphaFoldDB" id="A0A6J4IGZ6"/>
<reference evidence="1" key="1">
    <citation type="submission" date="2020-02" db="EMBL/GenBank/DDBJ databases">
        <authorList>
            <person name="Meier V. D."/>
        </authorList>
    </citation>
    <scope>NUCLEOTIDE SEQUENCE</scope>
    <source>
        <strain evidence="1">AVDCRST_MAG56</strain>
    </source>
</reference>